<dbReference type="InterPro" id="IPR013783">
    <property type="entry name" value="Ig-like_fold"/>
</dbReference>
<name>A0A3L6ZSE3_9MICO</name>
<dbReference type="InterPro" id="IPR035986">
    <property type="entry name" value="PKD_dom_sf"/>
</dbReference>
<dbReference type="Gene3D" id="2.60.40.10">
    <property type="entry name" value="Immunoglobulins"/>
    <property type="match status" value="1"/>
</dbReference>
<comment type="caution">
    <text evidence="2">The sequence shown here is derived from an EMBL/GenBank/DDBJ whole genome shotgun (WGS) entry which is preliminary data.</text>
</comment>
<evidence type="ECO:0000259" key="1">
    <source>
        <dbReference type="PROSITE" id="PS50093"/>
    </source>
</evidence>
<reference evidence="2 3" key="1">
    <citation type="submission" date="2018-10" db="EMBL/GenBank/DDBJ databases">
        <authorList>
            <person name="Li J."/>
        </authorList>
    </citation>
    <scope>NUCLEOTIDE SEQUENCE [LARGE SCALE GENOMIC DNA]</scope>
    <source>
        <strain evidence="2 3">CCTCC AB209002</strain>
    </source>
</reference>
<dbReference type="GO" id="GO:0005975">
    <property type="term" value="P:carbohydrate metabolic process"/>
    <property type="evidence" value="ECO:0007669"/>
    <property type="project" value="UniProtKB-ARBA"/>
</dbReference>
<gene>
    <name evidence="2" type="ORF">D9V29_09770</name>
</gene>
<dbReference type="InterPro" id="IPR000601">
    <property type="entry name" value="PKD_dom"/>
</dbReference>
<dbReference type="EMBL" id="RCUV01000009">
    <property type="protein sequence ID" value="RLP70768.1"/>
    <property type="molecule type" value="Genomic_DNA"/>
</dbReference>
<dbReference type="Proteomes" id="UP000270299">
    <property type="component" value="Unassembled WGS sequence"/>
</dbReference>
<feature type="domain" description="PKD" evidence="1">
    <location>
        <begin position="32"/>
        <end position="85"/>
    </location>
</feature>
<dbReference type="PROSITE" id="PS50093">
    <property type="entry name" value="PKD"/>
    <property type="match status" value="1"/>
</dbReference>
<dbReference type="AlphaFoldDB" id="A0A3L6ZSE3"/>
<proteinExistence type="predicted"/>
<evidence type="ECO:0000313" key="3">
    <source>
        <dbReference type="Proteomes" id="UP000270299"/>
    </source>
</evidence>
<keyword evidence="3" id="KW-1185">Reference proteome</keyword>
<organism evidence="2 3">
    <name type="scientific">Mycetocola manganoxydans</name>
    <dbReference type="NCBI Taxonomy" id="699879"/>
    <lineage>
        <taxon>Bacteria</taxon>
        <taxon>Bacillati</taxon>
        <taxon>Actinomycetota</taxon>
        <taxon>Actinomycetes</taxon>
        <taxon>Micrococcales</taxon>
        <taxon>Microbacteriaceae</taxon>
        <taxon>Mycetocola</taxon>
    </lineage>
</organism>
<sequence length="136" mass="14350">MLVGLPANFIVGTRTHVVSGTLFDHAVDVRFTPSSYSWSWGDGTSTRSSVPGATWSSLGLPEFSTTPTSHVFDEKGLYRVSVTVSYTVEFRVATLAWRSIAGTLPGPATVVAAVAGTAKTVLVDRECTRNPSGPGC</sequence>
<evidence type="ECO:0000313" key="2">
    <source>
        <dbReference type="EMBL" id="RLP70768.1"/>
    </source>
</evidence>
<accession>A0A3L6ZSE3</accession>
<protein>
    <recommendedName>
        <fullName evidence="1">PKD domain-containing protein</fullName>
    </recommendedName>
</protein>
<dbReference type="SUPFAM" id="SSF49299">
    <property type="entry name" value="PKD domain"/>
    <property type="match status" value="1"/>
</dbReference>